<reference evidence="3" key="1">
    <citation type="submission" date="2020-12" db="UniProtKB">
        <authorList>
            <consortium name="WormBaseParasite"/>
        </authorList>
    </citation>
    <scope>IDENTIFICATION</scope>
    <source>
        <strain evidence="3">MHco3</strain>
    </source>
</reference>
<dbReference type="Proteomes" id="UP000025227">
    <property type="component" value="Unplaced"/>
</dbReference>
<evidence type="ECO:0000313" key="3">
    <source>
        <dbReference type="WBParaSite" id="HCON_00093259-00001"/>
    </source>
</evidence>
<dbReference type="OrthoDB" id="5875208at2759"/>
<dbReference type="WBParaSite" id="HCON_00093259-00001">
    <property type="protein sequence ID" value="HCON_00093259-00001"/>
    <property type="gene ID" value="HCON_00093259"/>
</dbReference>
<feature type="chain" id="PRO_5029766853" evidence="1">
    <location>
        <begin position="18"/>
        <end position="214"/>
    </location>
</feature>
<dbReference type="AlphaFoldDB" id="A0A7I4YGD5"/>
<organism evidence="2 3">
    <name type="scientific">Haemonchus contortus</name>
    <name type="common">Barber pole worm</name>
    <dbReference type="NCBI Taxonomy" id="6289"/>
    <lineage>
        <taxon>Eukaryota</taxon>
        <taxon>Metazoa</taxon>
        <taxon>Ecdysozoa</taxon>
        <taxon>Nematoda</taxon>
        <taxon>Chromadorea</taxon>
        <taxon>Rhabditida</taxon>
        <taxon>Rhabditina</taxon>
        <taxon>Rhabditomorpha</taxon>
        <taxon>Strongyloidea</taxon>
        <taxon>Trichostrongylidae</taxon>
        <taxon>Haemonchus</taxon>
    </lineage>
</organism>
<evidence type="ECO:0000313" key="2">
    <source>
        <dbReference type="Proteomes" id="UP000025227"/>
    </source>
</evidence>
<keyword evidence="2" id="KW-1185">Reference proteome</keyword>
<sequence>MLFKTIIFLSLLIIVNGLKIKVDMKYSRKCINAIGSDSMFIDSIGIFQTIWNYQHNYIIGAAMLVPNLPTDKDISIEKTYTKKDHLLAGPHINASDLNSTYHLVLAVRKTFLLEENPVYYFYRKYIIQWDKKTKIITTKGKDKDAFDKLYYEHPVLYGDIEVRINGRIVIKREDSKDLCHDSYSWIPDHGIYHLVDGKFRTMYYYPHYYPHILS</sequence>
<accession>A0A7I4YGD5</accession>
<keyword evidence="1" id="KW-0732">Signal</keyword>
<feature type="signal peptide" evidence="1">
    <location>
        <begin position="1"/>
        <end position="17"/>
    </location>
</feature>
<name>A0A7I4YGD5_HAECO</name>
<proteinExistence type="predicted"/>
<evidence type="ECO:0000256" key="1">
    <source>
        <dbReference type="SAM" id="SignalP"/>
    </source>
</evidence>
<protein>
    <submittedName>
        <fullName evidence="3">Wif domain protein</fullName>
    </submittedName>
</protein>